<reference evidence="2" key="1">
    <citation type="submission" date="2023-10" db="EMBL/GenBank/DDBJ databases">
        <title>Genome assembly of Pristionchus species.</title>
        <authorList>
            <person name="Yoshida K."/>
            <person name="Sommer R.J."/>
        </authorList>
    </citation>
    <scope>NUCLEOTIDE SEQUENCE</scope>
    <source>
        <strain evidence="2">RS5133</strain>
    </source>
</reference>
<evidence type="ECO:0000256" key="1">
    <source>
        <dbReference type="SAM" id="MobiDB-lite"/>
    </source>
</evidence>
<proteinExistence type="predicted"/>
<keyword evidence="3" id="KW-1185">Reference proteome</keyword>
<gene>
    <name evidence="2" type="ORF">PFISCL1PPCAC_11260</name>
</gene>
<evidence type="ECO:0000313" key="3">
    <source>
        <dbReference type="Proteomes" id="UP001432322"/>
    </source>
</evidence>
<feature type="non-terminal residue" evidence="2">
    <location>
        <position position="1"/>
    </location>
</feature>
<feature type="region of interest" description="Disordered" evidence="1">
    <location>
        <begin position="64"/>
        <end position="87"/>
    </location>
</feature>
<dbReference type="AlphaFoldDB" id="A0AAV5VNP6"/>
<evidence type="ECO:0000313" key="2">
    <source>
        <dbReference type="EMBL" id="GMT19963.1"/>
    </source>
</evidence>
<comment type="caution">
    <text evidence="2">The sequence shown here is derived from an EMBL/GenBank/DDBJ whole genome shotgun (WGS) entry which is preliminary data.</text>
</comment>
<dbReference type="EMBL" id="BTSY01000003">
    <property type="protein sequence ID" value="GMT19963.1"/>
    <property type="molecule type" value="Genomic_DNA"/>
</dbReference>
<name>A0AAV5VNP6_9BILA</name>
<feature type="compositionally biased region" description="Basic and acidic residues" evidence="1">
    <location>
        <begin position="64"/>
        <end position="83"/>
    </location>
</feature>
<organism evidence="2 3">
    <name type="scientific">Pristionchus fissidentatus</name>
    <dbReference type="NCBI Taxonomy" id="1538716"/>
    <lineage>
        <taxon>Eukaryota</taxon>
        <taxon>Metazoa</taxon>
        <taxon>Ecdysozoa</taxon>
        <taxon>Nematoda</taxon>
        <taxon>Chromadorea</taxon>
        <taxon>Rhabditida</taxon>
        <taxon>Rhabditina</taxon>
        <taxon>Diplogasteromorpha</taxon>
        <taxon>Diplogasteroidea</taxon>
        <taxon>Neodiplogasteridae</taxon>
        <taxon>Pristionchus</taxon>
    </lineage>
</organism>
<sequence length="560" mass="62377">YYSRKYINTRLIRYKYGIKSGKFIRLEHRLEHVVESLEEHLVQGLCLKDARRVSELSDRMHRKLRTSDLDRSQSESGREDRANGRSTRRVVADDHFLRGHSGLVGNLLEHRVRRHRRRVALVVIDLHDNSSVEGRSVVLLQLGRVVGMGGVCLVGRDQHRLADGAFKLGSRSAGGQLSEDVLGEGRLCSLSRLRSHLLVVVARSHTHVRARREGGVVIERVDEGRNRSVGADEIVEARARDELLLCSDDRLGLAVVEIEVEVDQIGGLAALSHCLAHEIEELRVVLAADVTGITGRNLRLLGCSSIESRGSERLEDRTQVRLVIALELGSVRLQMNGQIGNAHDRAANVDQLADELVVLLEGDFTGQRQISVEPRAPEAATVRRHSDLDELVSLLSRDGFHSQTGRVGVADDYGEAVARLVRAAHREREDGRTVLGDEVLLLRFHLPLLALLQLLEASGLQASRALLHRMEGRHRLVEEGDELGSSLSHLDGRGTGHFFRRYGFRTQERTLLHHILLFALGPNTLGQASRGSSQWLRQTTLASRGSLACLVYLRLKRGCL</sequence>
<accession>A0AAV5VNP6</accession>
<dbReference type="Proteomes" id="UP001432322">
    <property type="component" value="Unassembled WGS sequence"/>
</dbReference>
<protein>
    <submittedName>
        <fullName evidence="2">Uncharacterized protein</fullName>
    </submittedName>
</protein>